<dbReference type="GO" id="GO:0016020">
    <property type="term" value="C:membrane"/>
    <property type="evidence" value="ECO:0007669"/>
    <property type="project" value="TreeGrafter"/>
</dbReference>
<name>A0A7J7HIW5_CAMSI</name>
<keyword evidence="2" id="KW-0050">Antiport</keyword>
<keyword evidence="4" id="KW-0406">Ion transport</keyword>
<dbReference type="AlphaFoldDB" id="A0A7J7HIW5"/>
<evidence type="ECO:0000256" key="4">
    <source>
        <dbReference type="ARBA" id="ARBA00023201"/>
    </source>
</evidence>
<reference evidence="7" key="1">
    <citation type="journal article" date="2020" name="Nat. Commun.">
        <title>Genome assembly of wild tea tree DASZ reveals pedigree and selection history of tea varieties.</title>
        <authorList>
            <person name="Zhang W."/>
            <person name="Zhang Y."/>
            <person name="Qiu H."/>
            <person name="Guo Y."/>
            <person name="Wan H."/>
            <person name="Zhang X."/>
            <person name="Scossa F."/>
            <person name="Alseekh S."/>
            <person name="Zhang Q."/>
            <person name="Wang P."/>
            <person name="Xu L."/>
            <person name="Schmidt M.H."/>
            <person name="Jia X."/>
            <person name="Li D."/>
            <person name="Zhu A."/>
            <person name="Guo F."/>
            <person name="Chen W."/>
            <person name="Ni D."/>
            <person name="Usadel B."/>
            <person name="Fernie A.R."/>
            <person name="Wen W."/>
        </authorList>
    </citation>
    <scope>NUCLEOTIDE SEQUENCE [LARGE SCALE GENOMIC DNA]</scope>
    <source>
        <strain evidence="7">cv. G240</strain>
    </source>
</reference>
<evidence type="ECO:0000313" key="6">
    <source>
        <dbReference type="EMBL" id="KAF5952337.1"/>
    </source>
</evidence>
<keyword evidence="1" id="KW-0813">Transport</keyword>
<reference evidence="6 7" key="2">
    <citation type="submission" date="2020-07" db="EMBL/GenBank/DDBJ databases">
        <title>Genome assembly of wild tea tree DASZ reveals pedigree and selection history of tea varieties.</title>
        <authorList>
            <person name="Zhang W."/>
        </authorList>
    </citation>
    <scope>NUCLEOTIDE SEQUENCE [LARGE SCALE GENOMIC DNA]</scope>
    <source>
        <strain evidence="7">cv. G240</strain>
        <tissue evidence="6">Leaf</tissue>
    </source>
</reference>
<protein>
    <submittedName>
        <fullName evidence="6">Uncharacterized protein</fullName>
    </submittedName>
</protein>
<evidence type="ECO:0000256" key="2">
    <source>
        <dbReference type="ARBA" id="ARBA00022449"/>
    </source>
</evidence>
<organism evidence="6 7">
    <name type="scientific">Camellia sinensis</name>
    <name type="common">Tea plant</name>
    <name type="synonym">Thea sinensis</name>
    <dbReference type="NCBI Taxonomy" id="4442"/>
    <lineage>
        <taxon>Eukaryota</taxon>
        <taxon>Viridiplantae</taxon>
        <taxon>Streptophyta</taxon>
        <taxon>Embryophyta</taxon>
        <taxon>Tracheophyta</taxon>
        <taxon>Spermatophyta</taxon>
        <taxon>Magnoliopsida</taxon>
        <taxon>eudicotyledons</taxon>
        <taxon>Gunneridae</taxon>
        <taxon>Pentapetalae</taxon>
        <taxon>asterids</taxon>
        <taxon>Ericales</taxon>
        <taxon>Theaceae</taxon>
        <taxon>Camellia</taxon>
    </lineage>
</organism>
<evidence type="ECO:0000256" key="5">
    <source>
        <dbReference type="SAM" id="Phobius"/>
    </source>
</evidence>
<feature type="transmembrane region" description="Helical" evidence="5">
    <location>
        <begin position="118"/>
        <end position="134"/>
    </location>
</feature>
<dbReference type="PANTHER" id="PTHR12266">
    <property type="entry name" value="NA+/CA2+ K+ INDEPENDENT EXCHANGER"/>
    <property type="match status" value="1"/>
</dbReference>
<comment type="caution">
    <text evidence="6">The sequence shown here is derived from an EMBL/GenBank/DDBJ whole genome shotgun (WGS) entry which is preliminary data.</text>
</comment>
<keyword evidence="5" id="KW-1133">Transmembrane helix</keyword>
<gene>
    <name evidence="6" type="ORF">HYC85_010281</name>
</gene>
<dbReference type="GO" id="GO:0015297">
    <property type="term" value="F:antiporter activity"/>
    <property type="evidence" value="ECO:0007669"/>
    <property type="project" value="UniProtKB-KW"/>
</dbReference>
<keyword evidence="3" id="KW-0915">Sodium</keyword>
<dbReference type="Proteomes" id="UP000593564">
    <property type="component" value="Unassembled WGS sequence"/>
</dbReference>
<sequence>MVDFEAELICKIPFCPRLANDILVIVGGAITFVLIYAVYAFVVAANEILRKQARRLKLVVVTLLFLVEGSAFSQGNQEDDSIYSTLLDMDRESDTTVSRPIWALVVLPRNDMRPTRRLGVGLIALYLIFLPIRFDGFLEPHRLLCGVVRLHYLATMVDIDHIDDYD</sequence>
<dbReference type="GO" id="GO:0006814">
    <property type="term" value="P:sodium ion transport"/>
    <property type="evidence" value="ECO:0007669"/>
    <property type="project" value="UniProtKB-KW"/>
</dbReference>
<feature type="transmembrane region" description="Helical" evidence="5">
    <location>
        <begin position="22"/>
        <end position="45"/>
    </location>
</feature>
<keyword evidence="5" id="KW-0472">Membrane</keyword>
<accession>A0A7J7HIW5</accession>
<keyword evidence="7" id="KW-1185">Reference proteome</keyword>
<dbReference type="PANTHER" id="PTHR12266:SF0">
    <property type="entry name" value="MITOCHONDRIAL SODIUM_CALCIUM EXCHANGER PROTEIN"/>
    <property type="match status" value="1"/>
</dbReference>
<keyword evidence="4" id="KW-0739">Sodium transport</keyword>
<evidence type="ECO:0000256" key="1">
    <source>
        <dbReference type="ARBA" id="ARBA00022448"/>
    </source>
</evidence>
<proteinExistence type="predicted"/>
<dbReference type="InterPro" id="IPR051359">
    <property type="entry name" value="CaCA_antiporter"/>
</dbReference>
<evidence type="ECO:0000256" key="3">
    <source>
        <dbReference type="ARBA" id="ARBA00023053"/>
    </source>
</evidence>
<evidence type="ECO:0000313" key="7">
    <source>
        <dbReference type="Proteomes" id="UP000593564"/>
    </source>
</evidence>
<dbReference type="EMBL" id="JACBKZ010000004">
    <property type="protein sequence ID" value="KAF5952337.1"/>
    <property type="molecule type" value="Genomic_DNA"/>
</dbReference>
<dbReference type="GO" id="GO:0008324">
    <property type="term" value="F:monoatomic cation transmembrane transporter activity"/>
    <property type="evidence" value="ECO:0007669"/>
    <property type="project" value="TreeGrafter"/>
</dbReference>
<keyword evidence="5" id="KW-0812">Transmembrane</keyword>